<dbReference type="EMBL" id="BAAAYN010000023">
    <property type="protein sequence ID" value="GAA3388493.1"/>
    <property type="molecule type" value="Genomic_DNA"/>
</dbReference>
<feature type="signal peptide" evidence="1">
    <location>
        <begin position="1"/>
        <end position="25"/>
    </location>
</feature>
<dbReference type="PANTHER" id="PTHR38847:SF1">
    <property type="entry name" value="PSEUDOURIDINE SYNTHASE RSUA_RLUA-LIKE DOMAIN-CONTAINING PROTEIN"/>
    <property type="match status" value="1"/>
</dbReference>
<organism evidence="2 3">
    <name type="scientific">Cryptosporangium minutisporangium</name>
    <dbReference type="NCBI Taxonomy" id="113569"/>
    <lineage>
        <taxon>Bacteria</taxon>
        <taxon>Bacillati</taxon>
        <taxon>Actinomycetota</taxon>
        <taxon>Actinomycetes</taxon>
        <taxon>Cryptosporangiales</taxon>
        <taxon>Cryptosporangiaceae</taxon>
        <taxon>Cryptosporangium</taxon>
    </lineage>
</organism>
<dbReference type="Pfam" id="PF14273">
    <property type="entry name" value="DUF4360"/>
    <property type="match status" value="1"/>
</dbReference>
<name>A0ABP6T0D0_9ACTN</name>
<evidence type="ECO:0000256" key="1">
    <source>
        <dbReference type="SAM" id="SignalP"/>
    </source>
</evidence>
<feature type="chain" id="PRO_5047440083" evidence="1">
    <location>
        <begin position="26"/>
        <end position="214"/>
    </location>
</feature>
<protein>
    <submittedName>
        <fullName evidence="2">DUF4360 domain-containing protein</fullName>
    </submittedName>
</protein>
<keyword evidence="1" id="KW-0732">Signal</keyword>
<proteinExistence type="predicted"/>
<reference evidence="3" key="1">
    <citation type="journal article" date="2019" name="Int. J. Syst. Evol. Microbiol.">
        <title>The Global Catalogue of Microorganisms (GCM) 10K type strain sequencing project: providing services to taxonomists for standard genome sequencing and annotation.</title>
        <authorList>
            <consortium name="The Broad Institute Genomics Platform"/>
            <consortium name="The Broad Institute Genome Sequencing Center for Infectious Disease"/>
            <person name="Wu L."/>
            <person name="Ma J."/>
        </authorList>
    </citation>
    <scope>NUCLEOTIDE SEQUENCE [LARGE SCALE GENOMIC DNA]</scope>
    <source>
        <strain evidence="3">JCM 9458</strain>
    </source>
</reference>
<dbReference type="InterPro" id="IPR025649">
    <property type="entry name" value="DUF4360"/>
</dbReference>
<sequence length="214" mass="22805">MLGRLGIAVLSVLGVMLTSVEPVTAQVRTVDPPDGHFGMSAVSVRGTGCPVGTTSVIANSDKTAFTVTYSNYTAQNGGGVALFQARAQCVIGVSVSVPQGFTFGIKSTTFRGYADLAAGATGTLDTQYWFVGQPMTGRIQREYRGPFQDNWQATDEVPISAVQWMPCRANYPLNINSQLIVRAGSVNPNTTSLMTMDATDSQITTLYGVTWRAC</sequence>
<comment type="caution">
    <text evidence="2">The sequence shown here is derived from an EMBL/GenBank/DDBJ whole genome shotgun (WGS) entry which is preliminary data.</text>
</comment>
<evidence type="ECO:0000313" key="2">
    <source>
        <dbReference type="EMBL" id="GAA3388493.1"/>
    </source>
</evidence>
<evidence type="ECO:0000313" key="3">
    <source>
        <dbReference type="Proteomes" id="UP001501676"/>
    </source>
</evidence>
<dbReference type="PANTHER" id="PTHR38847">
    <property type="match status" value="1"/>
</dbReference>
<dbReference type="Proteomes" id="UP001501676">
    <property type="component" value="Unassembled WGS sequence"/>
</dbReference>
<keyword evidence="3" id="KW-1185">Reference proteome</keyword>
<accession>A0ABP6T0D0</accession>
<gene>
    <name evidence="2" type="ORF">GCM10020369_34900</name>
</gene>